<evidence type="ECO:0000259" key="2">
    <source>
        <dbReference type="Pfam" id="PF08241"/>
    </source>
</evidence>
<dbReference type="RefSeq" id="WP_380056243.1">
    <property type="nucleotide sequence ID" value="NZ_JBHSWB010000001.1"/>
</dbReference>
<protein>
    <submittedName>
        <fullName evidence="3">Methyltransferase domain-containing protein</fullName>
    </submittedName>
</protein>
<sequence length="273" mass="28064">MSGEREQANARLFDAVAATYDEVGFLAQAARFVAEVAAVQPHEAVLDVMTGTGTVLRALPHGGSGARVGTDLSAGMLAVARAELPGATFVQADAARLPFPDAQFDAVICAAGLFFMPDMAHTVREWARVLRPGGRLVVSSFGAGLLGDLPGLWRAALGAHGLKPGSPPWAACPRRRPWPTCCARAACRPAPRCTPLLHAPQPAGPAGGYPGRLGRRAPGRAAGGPARPVAGRAPRRAGAAVCGRAPQCAPAGHRGYGPASSGGRNAPWLDRVM</sequence>
<dbReference type="SUPFAM" id="SSF53335">
    <property type="entry name" value="S-adenosyl-L-methionine-dependent methyltransferases"/>
    <property type="match status" value="1"/>
</dbReference>
<dbReference type="InterPro" id="IPR029063">
    <property type="entry name" value="SAM-dependent_MTases_sf"/>
</dbReference>
<evidence type="ECO:0000313" key="4">
    <source>
        <dbReference type="Proteomes" id="UP001596317"/>
    </source>
</evidence>
<keyword evidence="3" id="KW-0808">Transferase</keyword>
<accession>A0ABW1ZKB4</accession>
<dbReference type="GO" id="GO:0032259">
    <property type="term" value="P:methylation"/>
    <property type="evidence" value="ECO:0007669"/>
    <property type="project" value="UniProtKB-KW"/>
</dbReference>
<feature type="domain" description="Methyltransferase type 11" evidence="2">
    <location>
        <begin position="46"/>
        <end position="138"/>
    </location>
</feature>
<dbReference type="PANTHER" id="PTHR43591">
    <property type="entry name" value="METHYLTRANSFERASE"/>
    <property type="match status" value="1"/>
</dbReference>
<dbReference type="Pfam" id="PF08241">
    <property type="entry name" value="Methyltransf_11"/>
    <property type="match status" value="1"/>
</dbReference>
<dbReference type="CDD" id="cd02440">
    <property type="entry name" value="AdoMet_MTases"/>
    <property type="match status" value="1"/>
</dbReference>
<keyword evidence="4" id="KW-1185">Reference proteome</keyword>
<dbReference type="GO" id="GO:0008168">
    <property type="term" value="F:methyltransferase activity"/>
    <property type="evidence" value="ECO:0007669"/>
    <property type="project" value="UniProtKB-KW"/>
</dbReference>
<feature type="region of interest" description="Disordered" evidence="1">
    <location>
        <begin position="200"/>
        <end position="232"/>
    </location>
</feature>
<evidence type="ECO:0000313" key="3">
    <source>
        <dbReference type="EMBL" id="MFC6660963.1"/>
    </source>
</evidence>
<dbReference type="Gene3D" id="3.40.50.150">
    <property type="entry name" value="Vaccinia Virus protein VP39"/>
    <property type="match status" value="1"/>
</dbReference>
<dbReference type="EMBL" id="JBHSWB010000001">
    <property type="protein sequence ID" value="MFC6660963.1"/>
    <property type="molecule type" value="Genomic_DNA"/>
</dbReference>
<reference evidence="4" key="1">
    <citation type="journal article" date="2019" name="Int. J. Syst. Evol. Microbiol.">
        <title>The Global Catalogue of Microorganisms (GCM) 10K type strain sequencing project: providing services to taxonomists for standard genome sequencing and annotation.</title>
        <authorList>
            <consortium name="The Broad Institute Genomics Platform"/>
            <consortium name="The Broad Institute Genome Sequencing Center for Infectious Disease"/>
            <person name="Wu L."/>
            <person name="Ma J."/>
        </authorList>
    </citation>
    <scope>NUCLEOTIDE SEQUENCE [LARGE SCALE GENOMIC DNA]</scope>
    <source>
        <strain evidence="4">CCUG 63830</strain>
    </source>
</reference>
<evidence type="ECO:0000256" key="1">
    <source>
        <dbReference type="SAM" id="MobiDB-lite"/>
    </source>
</evidence>
<feature type="region of interest" description="Disordered" evidence="1">
    <location>
        <begin position="249"/>
        <end position="273"/>
    </location>
</feature>
<comment type="caution">
    <text evidence="3">The sequence shown here is derived from an EMBL/GenBank/DDBJ whole genome shotgun (WGS) entry which is preliminary data.</text>
</comment>
<feature type="compositionally biased region" description="Low complexity" evidence="1">
    <location>
        <begin position="219"/>
        <end position="232"/>
    </location>
</feature>
<organism evidence="3 4">
    <name type="scientific">Deinococcus multiflagellatus</name>
    <dbReference type="NCBI Taxonomy" id="1656887"/>
    <lineage>
        <taxon>Bacteria</taxon>
        <taxon>Thermotogati</taxon>
        <taxon>Deinococcota</taxon>
        <taxon>Deinococci</taxon>
        <taxon>Deinococcales</taxon>
        <taxon>Deinococcaceae</taxon>
        <taxon>Deinococcus</taxon>
    </lineage>
</organism>
<name>A0ABW1ZKB4_9DEIO</name>
<gene>
    <name evidence="3" type="ORF">ACFP90_11830</name>
</gene>
<dbReference type="PANTHER" id="PTHR43591:SF99">
    <property type="entry name" value="OS06G0646000 PROTEIN"/>
    <property type="match status" value="1"/>
</dbReference>
<keyword evidence="3" id="KW-0489">Methyltransferase</keyword>
<proteinExistence type="predicted"/>
<dbReference type="InterPro" id="IPR013216">
    <property type="entry name" value="Methyltransf_11"/>
</dbReference>
<dbReference type="Proteomes" id="UP001596317">
    <property type="component" value="Unassembled WGS sequence"/>
</dbReference>